<comment type="similarity">
    <text evidence="1 8">Belongs to the iron/manganese superoxide dismutase family.</text>
</comment>
<evidence type="ECO:0000259" key="11">
    <source>
        <dbReference type="Pfam" id="PF02777"/>
    </source>
</evidence>
<dbReference type="InterPro" id="IPR019832">
    <property type="entry name" value="Mn/Fe_SOD_C"/>
</dbReference>
<reference evidence="12 13" key="1">
    <citation type="journal article" date="2018" name="Mol. Biol. Evol.">
        <title>Broad Genomic Sampling Reveals a Smut Pathogenic Ancestry of the Fungal Clade Ustilaginomycotina.</title>
        <authorList>
            <person name="Kijpornyongpan T."/>
            <person name="Mondo S.J."/>
            <person name="Barry K."/>
            <person name="Sandor L."/>
            <person name="Lee J."/>
            <person name="Lipzen A."/>
            <person name="Pangilinan J."/>
            <person name="LaButti K."/>
            <person name="Hainaut M."/>
            <person name="Henrissat B."/>
            <person name="Grigoriev I.V."/>
            <person name="Spatafora J.W."/>
            <person name="Aime M.C."/>
        </authorList>
    </citation>
    <scope>NUCLEOTIDE SEQUENCE [LARGE SCALE GENOMIC DNA]</scope>
    <source>
        <strain evidence="12 13">MCA 4198</strain>
    </source>
</reference>
<dbReference type="Pfam" id="PF00081">
    <property type="entry name" value="Sod_Fe_N"/>
    <property type="match status" value="1"/>
</dbReference>
<comment type="catalytic activity">
    <reaction evidence="6 8">
        <text>2 superoxide + 2 H(+) = H2O2 + O2</text>
        <dbReference type="Rhea" id="RHEA:20696"/>
        <dbReference type="ChEBI" id="CHEBI:15378"/>
        <dbReference type="ChEBI" id="CHEBI:15379"/>
        <dbReference type="ChEBI" id="CHEBI:16240"/>
        <dbReference type="ChEBI" id="CHEBI:18421"/>
        <dbReference type="EC" id="1.15.1.1"/>
    </reaction>
</comment>
<evidence type="ECO:0000256" key="2">
    <source>
        <dbReference type="ARBA" id="ARBA00012682"/>
    </source>
</evidence>
<feature type="binding site" evidence="7">
    <location>
        <position position="206"/>
    </location>
    <ligand>
        <name>Mn(2+)</name>
        <dbReference type="ChEBI" id="CHEBI:29035"/>
    </ligand>
</feature>
<evidence type="ECO:0000256" key="7">
    <source>
        <dbReference type="PIRSR" id="PIRSR000349-1"/>
    </source>
</evidence>
<dbReference type="Pfam" id="PF02777">
    <property type="entry name" value="Sod_Fe_C"/>
    <property type="match status" value="1"/>
</dbReference>
<keyword evidence="9" id="KW-0732">Signal</keyword>
<dbReference type="InterPro" id="IPR019833">
    <property type="entry name" value="Mn/Fe_SOD_BS"/>
</dbReference>
<organism evidence="12 13">
    <name type="scientific">Acaromyces ingoldii</name>
    <dbReference type="NCBI Taxonomy" id="215250"/>
    <lineage>
        <taxon>Eukaryota</taxon>
        <taxon>Fungi</taxon>
        <taxon>Dikarya</taxon>
        <taxon>Basidiomycota</taxon>
        <taxon>Ustilaginomycotina</taxon>
        <taxon>Exobasidiomycetes</taxon>
        <taxon>Exobasidiales</taxon>
        <taxon>Cryptobasidiaceae</taxon>
        <taxon>Acaromyces</taxon>
    </lineage>
</organism>
<evidence type="ECO:0000256" key="1">
    <source>
        <dbReference type="ARBA" id="ARBA00008714"/>
    </source>
</evidence>
<evidence type="ECO:0000256" key="6">
    <source>
        <dbReference type="ARBA" id="ARBA00049204"/>
    </source>
</evidence>
<name>A0A316YQ34_9BASI</name>
<evidence type="ECO:0000256" key="3">
    <source>
        <dbReference type="ARBA" id="ARBA00022723"/>
    </source>
</evidence>
<keyword evidence="3 7" id="KW-0479">Metal-binding</keyword>
<proteinExistence type="inferred from homology"/>
<feature type="binding site" evidence="7">
    <location>
        <position position="121"/>
    </location>
    <ligand>
        <name>Mn(2+)</name>
        <dbReference type="ChEBI" id="CHEBI:29035"/>
    </ligand>
</feature>
<dbReference type="PROSITE" id="PS00088">
    <property type="entry name" value="SOD_MN"/>
    <property type="match status" value="1"/>
</dbReference>
<feature type="domain" description="Manganese/iron superoxide dismutase C-terminal" evidence="11">
    <location>
        <begin position="141"/>
        <end position="237"/>
    </location>
</feature>
<dbReference type="PIRSF" id="PIRSF000349">
    <property type="entry name" value="SODismutase"/>
    <property type="match status" value="1"/>
</dbReference>
<evidence type="ECO:0000313" key="13">
    <source>
        <dbReference type="Proteomes" id="UP000245768"/>
    </source>
</evidence>
<dbReference type="PRINTS" id="PR01703">
    <property type="entry name" value="MNSODISMTASE"/>
</dbReference>
<dbReference type="EC" id="1.15.1.1" evidence="2 8"/>
<dbReference type="FunFam" id="1.10.287.990:FF:000001">
    <property type="entry name" value="Superoxide dismutase"/>
    <property type="match status" value="1"/>
</dbReference>
<dbReference type="EMBL" id="KZ819635">
    <property type="protein sequence ID" value="PWN91262.1"/>
    <property type="molecule type" value="Genomic_DNA"/>
</dbReference>
<dbReference type="Gene3D" id="1.10.287.990">
    <property type="entry name" value="Fe,Mn superoxide dismutase (SOD) domain"/>
    <property type="match status" value="1"/>
</dbReference>
<dbReference type="InterPro" id="IPR036314">
    <property type="entry name" value="SOD_C_sf"/>
</dbReference>
<keyword evidence="4" id="KW-0049">Antioxidant</keyword>
<evidence type="ECO:0000313" key="12">
    <source>
        <dbReference type="EMBL" id="PWN91262.1"/>
    </source>
</evidence>
<dbReference type="InterPro" id="IPR019831">
    <property type="entry name" value="Mn/Fe_SOD_N"/>
</dbReference>
<feature type="binding site" evidence="7">
    <location>
        <position position="210"/>
    </location>
    <ligand>
        <name>Mn(2+)</name>
        <dbReference type="ChEBI" id="CHEBI:29035"/>
    </ligand>
</feature>
<dbReference type="RefSeq" id="XP_025378460.1">
    <property type="nucleotide sequence ID" value="XM_025524388.1"/>
</dbReference>
<evidence type="ECO:0000256" key="9">
    <source>
        <dbReference type="SAM" id="SignalP"/>
    </source>
</evidence>
<dbReference type="InterPro" id="IPR036324">
    <property type="entry name" value="Mn/Fe_SOD_N_sf"/>
</dbReference>
<accession>A0A316YQ34</accession>
<keyword evidence="13" id="KW-1185">Reference proteome</keyword>
<keyword evidence="5 8" id="KW-0560">Oxidoreductase</keyword>
<dbReference type="AlphaFoldDB" id="A0A316YQ34"/>
<gene>
    <name evidence="12" type="ORF">FA10DRAFT_292181</name>
</gene>
<feature type="binding site" evidence="7">
    <location>
        <position position="73"/>
    </location>
    <ligand>
        <name>Mn(2+)</name>
        <dbReference type="ChEBI" id="CHEBI:29035"/>
    </ligand>
</feature>
<dbReference type="PANTHER" id="PTHR11404:SF6">
    <property type="entry name" value="SUPEROXIDE DISMUTASE [MN], MITOCHONDRIAL"/>
    <property type="match status" value="1"/>
</dbReference>
<dbReference type="GO" id="GO:0005739">
    <property type="term" value="C:mitochondrion"/>
    <property type="evidence" value="ECO:0007669"/>
    <property type="project" value="TreeGrafter"/>
</dbReference>
<dbReference type="SUPFAM" id="SSF46609">
    <property type="entry name" value="Fe,Mn superoxide dismutase (SOD), N-terminal domain"/>
    <property type="match status" value="1"/>
</dbReference>
<dbReference type="Proteomes" id="UP000245768">
    <property type="component" value="Unassembled WGS sequence"/>
</dbReference>
<dbReference type="Gene3D" id="3.55.40.20">
    <property type="entry name" value="Iron/manganese superoxide dismutase, C-terminal domain"/>
    <property type="match status" value="1"/>
</dbReference>
<dbReference type="SUPFAM" id="SSF54719">
    <property type="entry name" value="Fe,Mn superoxide dismutase (SOD), C-terminal domain"/>
    <property type="match status" value="1"/>
</dbReference>
<feature type="domain" description="Manganese/iron superoxide dismutase N-terminal" evidence="10">
    <location>
        <begin position="50"/>
        <end position="129"/>
    </location>
</feature>
<evidence type="ECO:0000256" key="4">
    <source>
        <dbReference type="ARBA" id="ARBA00022862"/>
    </source>
</evidence>
<dbReference type="GeneID" id="37046304"/>
<dbReference type="GO" id="GO:0004784">
    <property type="term" value="F:superoxide dismutase activity"/>
    <property type="evidence" value="ECO:0007669"/>
    <property type="project" value="UniProtKB-EC"/>
</dbReference>
<dbReference type="STRING" id="215250.A0A316YQ34"/>
<dbReference type="InterPro" id="IPR001189">
    <property type="entry name" value="Mn/Fe_SOD"/>
</dbReference>
<protein>
    <recommendedName>
        <fullName evidence="2 8">Superoxide dismutase</fullName>
        <ecNumber evidence="2 8">1.15.1.1</ecNumber>
    </recommendedName>
</protein>
<dbReference type="OrthoDB" id="239262at2759"/>
<dbReference type="GO" id="GO:0030145">
    <property type="term" value="F:manganese ion binding"/>
    <property type="evidence" value="ECO:0007669"/>
    <property type="project" value="TreeGrafter"/>
</dbReference>
<comment type="function">
    <text evidence="8">Destroys radicals which are normally produced within the cells and which are toxic to biological systems.</text>
</comment>
<dbReference type="InterPro" id="IPR050265">
    <property type="entry name" value="Fe/Mn_Superoxide_Dismutase"/>
</dbReference>
<sequence>MVFRSLSLFTAFASALLLFSEATAHKLAPRAAASSGPALTVHGCLVNNVTLPPLDFPYNALEPFISAEIMTLHHTKHHQAYVTNYNIAEQQLAAAVATGDVHKQLELQKALNFNGGGHINHSLFWKNLAPKSAGGGQLKDSMLKSAIVRQFGSPEGLLMAANKTLSTLQGSGWVWLAYNPVTKILELTTTKDQDPLLNMDPIIGIDAWEHAYYLQYKNDRAGYLAQIIQVINFDEAIRRYVAAVDKAKP</sequence>
<dbReference type="PANTHER" id="PTHR11404">
    <property type="entry name" value="SUPEROXIDE DISMUTASE 2"/>
    <property type="match status" value="1"/>
</dbReference>
<evidence type="ECO:0000256" key="8">
    <source>
        <dbReference type="RuleBase" id="RU000414"/>
    </source>
</evidence>
<evidence type="ECO:0000259" key="10">
    <source>
        <dbReference type="Pfam" id="PF00081"/>
    </source>
</evidence>
<dbReference type="InParanoid" id="A0A316YQ34"/>
<feature type="signal peptide" evidence="9">
    <location>
        <begin position="1"/>
        <end position="24"/>
    </location>
</feature>
<evidence type="ECO:0000256" key="5">
    <source>
        <dbReference type="ARBA" id="ARBA00023002"/>
    </source>
</evidence>
<feature type="chain" id="PRO_5016362550" description="Superoxide dismutase" evidence="9">
    <location>
        <begin position="25"/>
        <end position="249"/>
    </location>
</feature>